<dbReference type="Gene3D" id="1.10.10.1400">
    <property type="entry name" value="Terminase, small subunit, N-terminal DNA-binding domain, HTH motif"/>
    <property type="match status" value="1"/>
</dbReference>
<dbReference type="EMBL" id="OCMY01000001">
    <property type="protein sequence ID" value="SOD39701.1"/>
    <property type="molecule type" value="Genomic_DNA"/>
</dbReference>
<gene>
    <name evidence="2" type="ORF">SAMN06273570_4155</name>
</gene>
<accession>A0A286BZX7</accession>
<dbReference type="AlphaFoldDB" id="A0A286BZX7"/>
<dbReference type="Proteomes" id="UP000219271">
    <property type="component" value="Unassembled WGS sequence"/>
</dbReference>
<evidence type="ECO:0000256" key="1">
    <source>
        <dbReference type="SAM" id="MobiDB-lite"/>
    </source>
</evidence>
<keyword evidence="3" id="KW-1185">Reference proteome</keyword>
<reference evidence="3" key="1">
    <citation type="submission" date="2017-09" db="EMBL/GenBank/DDBJ databases">
        <authorList>
            <person name="Varghese N."/>
            <person name="Submissions S."/>
        </authorList>
    </citation>
    <scope>NUCLEOTIDE SEQUENCE [LARGE SCALE GENOMIC DNA]</scope>
    <source>
        <strain evidence="3">JKS000234</strain>
    </source>
</reference>
<evidence type="ECO:0000313" key="3">
    <source>
        <dbReference type="Proteomes" id="UP000219271"/>
    </source>
</evidence>
<dbReference type="InterPro" id="IPR038713">
    <property type="entry name" value="Terminase_Gp1_N_sf"/>
</dbReference>
<dbReference type="InterPro" id="IPR005335">
    <property type="entry name" value="Terminase_ssu"/>
</dbReference>
<dbReference type="GO" id="GO:0051276">
    <property type="term" value="P:chromosome organization"/>
    <property type="evidence" value="ECO:0007669"/>
    <property type="project" value="InterPro"/>
</dbReference>
<organism evidence="2 3">
    <name type="scientific">Candidatus Pantoea floridensis</name>
    <dbReference type="NCBI Taxonomy" id="1938870"/>
    <lineage>
        <taxon>Bacteria</taxon>
        <taxon>Pseudomonadati</taxon>
        <taxon>Pseudomonadota</taxon>
        <taxon>Gammaproteobacteria</taxon>
        <taxon>Enterobacterales</taxon>
        <taxon>Erwiniaceae</taxon>
        <taxon>Pantoea</taxon>
    </lineage>
</organism>
<dbReference type="Pfam" id="PF03592">
    <property type="entry name" value="Terminase_2"/>
    <property type="match status" value="1"/>
</dbReference>
<evidence type="ECO:0000313" key="2">
    <source>
        <dbReference type="EMBL" id="SOD39701.1"/>
    </source>
</evidence>
<dbReference type="OrthoDB" id="9978029at2"/>
<protein>
    <submittedName>
        <fullName evidence="2">Phage terminase small subunit</fullName>
    </submittedName>
</protein>
<sequence length="160" mass="17717">MLTTKKRNFAEIWMSGENKTQSAIKAGYSAASAKYKGHELSKNKDVLAYIERLKKTQVNPDTVQSPEEEGVVEQAQEKQMPELVRTEKIEDPLVIMRRIMNDHLFTDPKLSLDAAAKLAPYVSAKVGEAGKKEAKNKAAKKAANSFTAMTPPKLIVNNSI</sequence>
<proteinExistence type="predicted"/>
<name>A0A286BZX7_9GAMM</name>
<feature type="region of interest" description="Disordered" evidence="1">
    <location>
        <begin position="58"/>
        <end position="79"/>
    </location>
</feature>
<dbReference type="RefSeq" id="WP_097097477.1">
    <property type="nucleotide sequence ID" value="NZ_OCMY01000001.1"/>
</dbReference>